<evidence type="ECO:0000313" key="2">
    <source>
        <dbReference type="Proteomes" id="UP000652681"/>
    </source>
</evidence>
<evidence type="ECO:0000313" key="1">
    <source>
        <dbReference type="EMBL" id="MBC9812760.1"/>
    </source>
</evidence>
<dbReference type="EMBL" id="JACVEL010000006">
    <property type="protein sequence ID" value="MBC9812760.1"/>
    <property type="molecule type" value="Genomic_DNA"/>
</dbReference>
<reference evidence="1" key="1">
    <citation type="submission" date="2020-09" db="EMBL/GenBank/DDBJ databases">
        <title>Taishania pollutisoli gen. nov., sp. nov., Isolated from Tetrabromobisphenol A-Contaminated Soil.</title>
        <authorList>
            <person name="Chen Q."/>
        </authorList>
    </citation>
    <scope>NUCLEOTIDE SEQUENCE</scope>
    <source>
        <strain evidence="1">CZZ-1</strain>
    </source>
</reference>
<dbReference type="Proteomes" id="UP000652681">
    <property type="component" value="Unassembled WGS sequence"/>
</dbReference>
<keyword evidence="2" id="KW-1185">Reference proteome</keyword>
<organism evidence="1 2">
    <name type="scientific">Taishania pollutisoli</name>
    <dbReference type="NCBI Taxonomy" id="2766479"/>
    <lineage>
        <taxon>Bacteria</taxon>
        <taxon>Pseudomonadati</taxon>
        <taxon>Bacteroidota</taxon>
        <taxon>Flavobacteriia</taxon>
        <taxon>Flavobacteriales</taxon>
        <taxon>Crocinitomicaceae</taxon>
        <taxon>Taishania</taxon>
    </lineage>
</organism>
<comment type="caution">
    <text evidence="1">The sequence shown here is derived from an EMBL/GenBank/DDBJ whole genome shotgun (WGS) entry which is preliminary data.</text>
</comment>
<proteinExistence type="predicted"/>
<dbReference type="RefSeq" id="WP_163491758.1">
    <property type="nucleotide sequence ID" value="NZ_JACVEL010000006.1"/>
</dbReference>
<gene>
    <name evidence="1" type="ORF">H9Y05_09780</name>
</gene>
<sequence length="235" mass="27076">MSVIIVLLSVLVVRGQTDAQCIDMVKKYNEQIRKLGKPAAGKVYYVDFEQELSYWDSDVSSPKQRVKYYVSADQVHLISSEISTYTNKEYVFTVMHKQKKILVSRNPESDPEFDGAGIFGTFLNNQEHIISKATVSECSEVSEKGLYKVVLDVSQLKINGFYADKLTYYFDSKTKKLKKTITSYGKGYQLRRMSITYYDFQTDYKYTFPKDLVGMFLDSKGKLKPKYNGYELIAN</sequence>
<protein>
    <submittedName>
        <fullName evidence="1">Uncharacterized protein</fullName>
    </submittedName>
</protein>
<name>A0A8J6U2C9_9FLAO</name>
<dbReference type="AlphaFoldDB" id="A0A8J6U2C9"/>
<accession>A0A8J6U2C9</accession>